<dbReference type="InterPro" id="IPR042885">
    <property type="entry name" value="HIPP47/16"/>
</dbReference>
<feature type="region of interest" description="Disordered" evidence="1">
    <location>
        <begin position="1"/>
        <end position="27"/>
    </location>
</feature>
<gene>
    <name evidence="2" type="ORF">PIB30_051923</name>
</gene>
<evidence type="ECO:0000256" key="1">
    <source>
        <dbReference type="SAM" id="MobiDB-lite"/>
    </source>
</evidence>
<name>A0ABU6SIP0_9FABA</name>
<dbReference type="PANTHER" id="PTHR46932">
    <property type="entry name" value="HEAVY METAL-ASSOCIATED ISOPRENYLATED PLANT PROTEIN 47"/>
    <property type="match status" value="1"/>
</dbReference>
<feature type="region of interest" description="Disordered" evidence="1">
    <location>
        <begin position="62"/>
        <end position="102"/>
    </location>
</feature>
<dbReference type="Proteomes" id="UP001341840">
    <property type="component" value="Unassembled WGS sequence"/>
</dbReference>
<dbReference type="EMBL" id="JASCZI010060787">
    <property type="protein sequence ID" value="MED6136004.1"/>
    <property type="molecule type" value="Genomic_DNA"/>
</dbReference>
<accession>A0ABU6SIP0</accession>
<evidence type="ECO:0000313" key="3">
    <source>
        <dbReference type="Proteomes" id="UP001341840"/>
    </source>
</evidence>
<protein>
    <submittedName>
        <fullName evidence="2">Uncharacterized protein</fullName>
    </submittedName>
</protein>
<comment type="caution">
    <text evidence="2">The sequence shown here is derived from an EMBL/GenBank/DDBJ whole genome shotgun (WGS) entry which is preliminary data.</text>
</comment>
<dbReference type="PANTHER" id="PTHR46932:SF12">
    <property type="entry name" value="HEAVY METAL-ASSOCIATED ISOPRENYLATED PLANT PROTEIN 47"/>
    <property type="match status" value="1"/>
</dbReference>
<sequence>METEKWRSKALKTASEEKGVSSVSVDGDNKLVVIGGNVNIFCLLNQLGKKFCCPKLLSVEELRPPPPSPSPSPPPPPQQPQQNSPHENDGDDGGNYNYNRPVPNLPPPCPWHPYYYHPGFVVVYDS</sequence>
<reference evidence="2 3" key="1">
    <citation type="journal article" date="2023" name="Plants (Basel)">
        <title>Bridging the Gap: Combining Genomics and Transcriptomics Approaches to Understand Stylosanthes scabra, an Orphan Legume from the Brazilian Caatinga.</title>
        <authorList>
            <person name="Ferreira-Neto J.R.C."/>
            <person name="da Silva M.D."/>
            <person name="Binneck E."/>
            <person name="de Melo N.F."/>
            <person name="da Silva R.H."/>
            <person name="de Melo A.L.T.M."/>
            <person name="Pandolfi V."/>
            <person name="Bustamante F.O."/>
            <person name="Brasileiro-Vidal A.C."/>
            <person name="Benko-Iseppon A.M."/>
        </authorList>
    </citation>
    <scope>NUCLEOTIDE SEQUENCE [LARGE SCALE GENOMIC DNA]</scope>
    <source>
        <tissue evidence="2">Leaves</tissue>
    </source>
</reference>
<evidence type="ECO:0000313" key="2">
    <source>
        <dbReference type="EMBL" id="MED6136004.1"/>
    </source>
</evidence>
<dbReference type="Gene3D" id="3.30.70.100">
    <property type="match status" value="1"/>
</dbReference>
<feature type="compositionally biased region" description="Pro residues" evidence="1">
    <location>
        <begin position="64"/>
        <end position="79"/>
    </location>
</feature>
<keyword evidence="3" id="KW-1185">Reference proteome</keyword>
<proteinExistence type="predicted"/>
<organism evidence="2 3">
    <name type="scientific">Stylosanthes scabra</name>
    <dbReference type="NCBI Taxonomy" id="79078"/>
    <lineage>
        <taxon>Eukaryota</taxon>
        <taxon>Viridiplantae</taxon>
        <taxon>Streptophyta</taxon>
        <taxon>Embryophyta</taxon>
        <taxon>Tracheophyta</taxon>
        <taxon>Spermatophyta</taxon>
        <taxon>Magnoliopsida</taxon>
        <taxon>eudicotyledons</taxon>
        <taxon>Gunneridae</taxon>
        <taxon>Pentapetalae</taxon>
        <taxon>rosids</taxon>
        <taxon>fabids</taxon>
        <taxon>Fabales</taxon>
        <taxon>Fabaceae</taxon>
        <taxon>Papilionoideae</taxon>
        <taxon>50 kb inversion clade</taxon>
        <taxon>dalbergioids sensu lato</taxon>
        <taxon>Dalbergieae</taxon>
        <taxon>Pterocarpus clade</taxon>
        <taxon>Stylosanthes</taxon>
    </lineage>
</organism>